<gene>
    <name evidence="2" type="ORF">NBR_LOCUS16667</name>
</gene>
<keyword evidence="3" id="KW-1185">Reference proteome</keyword>
<protein>
    <submittedName>
        <fullName evidence="2">Uncharacterized protein</fullName>
    </submittedName>
</protein>
<evidence type="ECO:0000313" key="2">
    <source>
        <dbReference type="EMBL" id="VDL80262.1"/>
    </source>
</evidence>
<reference evidence="2 3" key="1">
    <citation type="submission" date="2018-11" db="EMBL/GenBank/DDBJ databases">
        <authorList>
            <consortium name="Pathogen Informatics"/>
        </authorList>
    </citation>
    <scope>NUCLEOTIDE SEQUENCE [LARGE SCALE GENOMIC DNA]</scope>
</reference>
<evidence type="ECO:0000256" key="1">
    <source>
        <dbReference type="SAM" id="MobiDB-lite"/>
    </source>
</evidence>
<feature type="compositionally biased region" description="Basic and acidic residues" evidence="1">
    <location>
        <begin position="26"/>
        <end position="40"/>
    </location>
</feature>
<sequence length="86" mass="10246">MEHRVSRAPQVHKVHQVKLDSQVHPAKVELSERTDPRENQEDQAPMPSTVHVRHDRIYSPICCDFFWCFSWMGHESCSNKYFHQEL</sequence>
<name>A0A3P7B0S9_NIPBR</name>
<organism evidence="2 3">
    <name type="scientific">Nippostrongylus brasiliensis</name>
    <name type="common">Rat hookworm</name>
    <dbReference type="NCBI Taxonomy" id="27835"/>
    <lineage>
        <taxon>Eukaryota</taxon>
        <taxon>Metazoa</taxon>
        <taxon>Ecdysozoa</taxon>
        <taxon>Nematoda</taxon>
        <taxon>Chromadorea</taxon>
        <taxon>Rhabditida</taxon>
        <taxon>Rhabditina</taxon>
        <taxon>Rhabditomorpha</taxon>
        <taxon>Strongyloidea</taxon>
        <taxon>Heligmosomidae</taxon>
        <taxon>Nippostrongylus</taxon>
    </lineage>
</organism>
<proteinExistence type="predicted"/>
<dbReference type="EMBL" id="UYSL01022325">
    <property type="protein sequence ID" value="VDL80262.1"/>
    <property type="molecule type" value="Genomic_DNA"/>
</dbReference>
<evidence type="ECO:0000313" key="3">
    <source>
        <dbReference type="Proteomes" id="UP000271162"/>
    </source>
</evidence>
<accession>A0A3P7B0S9</accession>
<feature type="region of interest" description="Disordered" evidence="1">
    <location>
        <begin position="1"/>
        <end position="50"/>
    </location>
</feature>
<dbReference type="Proteomes" id="UP000271162">
    <property type="component" value="Unassembled WGS sequence"/>
</dbReference>
<dbReference type="AlphaFoldDB" id="A0A3P7B0S9"/>